<name>A0A7I9VRM0_9BACT</name>
<proteinExistence type="inferred from homology"/>
<dbReference type="AlphaFoldDB" id="A0A7I9VRM0"/>
<dbReference type="Gene3D" id="3.40.30.10">
    <property type="entry name" value="Glutaredoxin"/>
    <property type="match status" value="1"/>
</dbReference>
<dbReference type="Pfam" id="PF13409">
    <property type="entry name" value="GST_N_2"/>
    <property type="match status" value="1"/>
</dbReference>
<dbReference type="CDD" id="cd03191">
    <property type="entry name" value="GST_C_Zeta"/>
    <property type="match status" value="1"/>
</dbReference>
<evidence type="ECO:0000259" key="2">
    <source>
        <dbReference type="PROSITE" id="PS50404"/>
    </source>
</evidence>
<dbReference type="GO" id="GO:0006749">
    <property type="term" value="P:glutathione metabolic process"/>
    <property type="evidence" value="ECO:0007669"/>
    <property type="project" value="TreeGrafter"/>
</dbReference>
<evidence type="ECO:0000313" key="4">
    <source>
        <dbReference type="EMBL" id="GEJ59082.1"/>
    </source>
</evidence>
<dbReference type="InterPro" id="IPR004045">
    <property type="entry name" value="Glutathione_S-Trfase_N"/>
</dbReference>
<dbReference type="SUPFAM" id="SSF52833">
    <property type="entry name" value="Thioredoxin-like"/>
    <property type="match status" value="1"/>
</dbReference>
<dbReference type="SUPFAM" id="SSF47616">
    <property type="entry name" value="GST C-terminal domain-like"/>
    <property type="match status" value="1"/>
</dbReference>
<evidence type="ECO:0000313" key="5">
    <source>
        <dbReference type="Proteomes" id="UP000503640"/>
    </source>
</evidence>
<dbReference type="SFLD" id="SFLDG00358">
    <property type="entry name" value="Main_(cytGST)"/>
    <property type="match status" value="1"/>
</dbReference>
<dbReference type="PROSITE" id="PS50405">
    <property type="entry name" value="GST_CTER"/>
    <property type="match status" value="1"/>
</dbReference>
<dbReference type="PANTHER" id="PTHR42673">
    <property type="entry name" value="MALEYLACETOACETATE ISOMERASE"/>
    <property type="match status" value="1"/>
</dbReference>
<protein>
    <submittedName>
        <fullName evidence="4">Maleylacetoacetate isomerase</fullName>
    </submittedName>
</protein>
<keyword evidence="4" id="KW-0413">Isomerase</keyword>
<dbReference type="GO" id="GO:0016034">
    <property type="term" value="F:maleylacetoacetate isomerase activity"/>
    <property type="evidence" value="ECO:0007669"/>
    <property type="project" value="TreeGrafter"/>
</dbReference>
<dbReference type="EMBL" id="BJTG01000010">
    <property type="protein sequence ID" value="GEJ59082.1"/>
    <property type="molecule type" value="Genomic_DNA"/>
</dbReference>
<dbReference type="InterPro" id="IPR010987">
    <property type="entry name" value="Glutathione-S-Trfase_C-like"/>
</dbReference>
<feature type="domain" description="GST N-terminal" evidence="2">
    <location>
        <begin position="4"/>
        <end position="89"/>
    </location>
</feature>
<dbReference type="GO" id="GO:0005737">
    <property type="term" value="C:cytoplasm"/>
    <property type="evidence" value="ECO:0007669"/>
    <property type="project" value="InterPro"/>
</dbReference>
<dbReference type="Gene3D" id="1.20.1050.10">
    <property type="match status" value="1"/>
</dbReference>
<comment type="caution">
    <text evidence="4">The sequence shown here is derived from an EMBL/GenBank/DDBJ whole genome shotgun (WGS) entry which is preliminary data.</text>
</comment>
<dbReference type="InterPro" id="IPR036282">
    <property type="entry name" value="Glutathione-S-Trfase_C_sf"/>
</dbReference>
<dbReference type="InterPro" id="IPR005955">
    <property type="entry name" value="GST_Zeta"/>
</dbReference>
<dbReference type="InterPro" id="IPR036249">
    <property type="entry name" value="Thioredoxin-like_sf"/>
</dbReference>
<dbReference type="NCBIfam" id="TIGR01262">
    <property type="entry name" value="maiA"/>
    <property type="match status" value="1"/>
</dbReference>
<evidence type="ECO:0000259" key="3">
    <source>
        <dbReference type="PROSITE" id="PS50405"/>
    </source>
</evidence>
<dbReference type="GO" id="GO:0006559">
    <property type="term" value="P:L-phenylalanine catabolic process"/>
    <property type="evidence" value="ECO:0007669"/>
    <property type="project" value="TreeGrafter"/>
</dbReference>
<dbReference type="InterPro" id="IPR034330">
    <property type="entry name" value="GST_Zeta_C"/>
</dbReference>
<dbReference type="FunFam" id="1.20.1050.10:FF:000010">
    <property type="entry name" value="Maleylacetoacetate isomerase isoform 1"/>
    <property type="match status" value="1"/>
</dbReference>
<keyword evidence="5" id="KW-1185">Reference proteome</keyword>
<dbReference type="PROSITE" id="PS50404">
    <property type="entry name" value="GST_NTER"/>
    <property type="match status" value="1"/>
</dbReference>
<sequence length="222" mass="24715">MTAPHLTLHGYWRSSSAWRVRIGLHLKALPFTYRAVNLAEGEQRGEAHRAVSPLGQVPVLTVEEGGAARHLVQSMAILEWLEERFPAPPLLPPDAFGRARVRALAEHVNSGIQPYQNAAPLRWLREREPRLDQAWTAHWLPLFVGGLERAVADGAGRFCHGDSPTLADVYVVPQLYGCRRFGVDVSAFPTLLRVEAACRELDAFRRAEPEAQPDAPPPEKRS</sequence>
<gene>
    <name evidence="4" type="ORF">AMYX_38230</name>
</gene>
<dbReference type="GO" id="GO:0004364">
    <property type="term" value="F:glutathione transferase activity"/>
    <property type="evidence" value="ECO:0007669"/>
    <property type="project" value="TreeGrafter"/>
</dbReference>
<accession>A0A7I9VRM0</accession>
<evidence type="ECO:0000256" key="1">
    <source>
        <dbReference type="ARBA" id="ARBA00010007"/>
    </source>
</evidence>
<organism evidence="4 5">
    <name type="scientific">Anaeromyxobacter diazotrophicus</name>
    <dbReference type="NCBI Taxonomy" id="2590199"/>
    <lineage>
        <taxon>Bacteria</taxon>
        <taxon>Pseudomonadati</taxon>
        <taxon>Myxococcota</taxon>
        <taxon>Myxococcia</taxon>
        <taxon>Myxococcales</taxon>
        <taxon>Cystobacterineae</taxon>
        <taxon>Anaeromyxobacteraceae</taxon>
        <taxon>Anaeromyxobacter</taxon>
    </lineage>
</organism>
<dbReference type="RefSeq" id="WP_176068240.1">
    <property type="nucleotide sequence ID" value="NZ_BJTG01000010.1"/>
</dbReference>
<feature type="domain" description="GST C-terminal" evidence="3">
    <location>
        <begin position="94"/>
        <end position="217"/>
    </location>
</feature>
<dbReference type="InterPro" id="IPR040079">
    <property type="entry name" value="Glutathione_S-Trfase"/>
</dbReference>
<reference evidence="5" key="1">
    <citation type="journal article" date="2020" name="Appl. Environ. Microbiol.">
        <title>Diazotrophic Anaeromyxobacter Isolates from Soils.</title>
        <authorList>
            <person name="Masuda Y."/>
            <person name="Yamanaka H."/>
            <person name="Xu Z.X."/>
            <person name="Shiratori Y."/>
            <person name="Aono T."/>
            <person name="Amachi S."/>
            <person name="Senoo K."/>
            <person name="Itoh H."/>
        </authorList>
    </citation>
    <scope>NUCLEOTIDE SEQUENCE [LARGE SCALE GENOMIC DNA]</scope>
    <source>
        <strain evidence="5">R267</strain>
    </source>
</reference>
<dbReference type="Proteomes" id="UP000503640">
    <property type="component" value="Unassembled WGS sequence"/>
</dbReference>
<dbReference type="SFLD" id="SFLDS00019">
    <property type="entry name" value="Glutathione_Transferase_(cytos"/>
    <property type="match status" value="1"/>
</dbReference>
<dbReference type="PANTHER" id="PTHR42673:SF4">
    <property type="entry name" value="MALEYLACETOACETATE ISOMERASE"/>
    <property type="match status" value="1"/>
</dbReference>
<comment type="similarity">
    <text evidence="1">Belongs to the GST superfamily. Zeta family.</text>
</comment>